<dbReference type="PROSITE" id="PS00665">
    <property type="entry name" value="DHDPS_1"/>
    <property type="match status" value="1"/>
</dbReference>
<keyword evidence="6 15" id="KW-0028">Amino-acid biosynthesis</keyword>
<comment type="subunit">
    <text evidence="16">Homotetramer; dimer of dimers.</text>
</comment>
<dbReference type="InterPro" id="IPR036291">
    <property type="entry name" value="NAD(P)-bd_dom_sf"/>
</dbReference>
<dbReference type="InterPro" id="IPR005263">
    <property type="entry name" value="DapA"/>
</dbReference>
<dbReference type="GO" id="GO:0008839">
    <property type="term" value="F:4-hydroxy-tetrahydrodipicolinate reductase"/>
    <property type="evidence" value="ECO:0007669"/>
    <property type="project" value="UniProtKB-UniRule"/>
</dbReference>
<evidence type="ECO:0000256" key="13">
    <source>
        <dbReference type="ARBA" id="ARBA00023270"/>
    </source>
</evidence>
<dbReference type="Proteomes" id="UP000576480">
    <property type="component" value="Unassembled WGS sequence"/>
</dbReference>
<dbReference type="Gene3D" id="3.20.20.70">
    <property type="entry name" value="Aldolase class I"/>
    <property type="match status" value="1"/>
</dbReference>
<evidence type="ECO:0000256" key="4">
    <source>
        <dbReference type="ARBA" id="ARBA00007592"/>
    </source>
</evidence>
<comment type="similarity">
    <text evidence="4 16">Belongs to the DapA family.</text>
</comment>
<feature type="binding site" evidence="15">
    <location>
        <begin position="162"/>
        <end position="163"/>
    </location>
    <ligand>
        <name>(S)-2,3,4,5-tetrahydrodipicolinate</name>
        <dbReference type="ChEBI" id="CHEBI:16845"/>
    </ligand>
</feature>
<evidence type="ECO:0000256" key="1">
    <source>
        <dbReference type="ARBA" id="ARBA00003294"/>
    </source>
</evidence>
<dbReference type="InterPro" id="IPR013785">
    <property type="entry name" value="Aldolase_TIM"/>
</dbReference>
<comment type="catalytic activity">
    <reaction evidence="14 16">
        <text>L-aspartate 4-semialdehyde + pyruvate = (2S,4S)-4-hydroxy-2,3,4,5-tetrahydrodipicolinate + H2O + H(+)</text>
        <dbReference type="Rhea" id="RHEA:34171"/>
        <dbReference type="ChEBI" id="CHEBI:15361"/>
        <dbReference type="ChEBI" id="CHEBI:15377"/>
        <dbReference type="ChEBI" id="CHEBI:15378"/>
        <dbReference type="ChEBI" id="CHEBI:67139"/>
        <dbReference type="ChEBI" id="CHEBI:537519"/>
        <dbReference type="EC" id="4.3.3.7"/>
    </reaction>
</comment>
<evidence type="ECO:0000256" key="11">
    <source>
        <dbReference type="ARBA" id="ARBA00023154"/>
    </source>
</evidence>
<comment type="function">
    <text evidence="15">Catalyzes the conversion of 4-hydroxy-tetrahydrodipicolinate (HTPA) to tetrahydrodipicolinate.</text>
</comment>
<dbReference type="GO" id="GO:0050661">
    <property type="term" value="F:NADP binding"/>
    <property type="evidence" value="ECO:0007669"/>
    <property type="project" value="UniProtKB-UniRule"/>
</dbReference>
<dbReference type="Gene3D" id="3.30.360.10">
    <property type="entry name" value="Dihydrodipicolinate Reductase, domain 2"/>
    <property type="match status" value="1"/>
</dbReference>
<dbReference type="CDD" id="cd02274">
    <property type="entry name" value="DHDPR_N"/>
    <property type="match status" value="1"/>
</dbReference>
<dbReference type="SUPFAM" id="SSF51735">
    <property type="entry name" value="NAD(P)-binding Rossmann-fold domains"/>
    <property type="match status" value="1"/>
</dbReference>
<feature type="active site" description="Proton donor/acceptor" evidence="15">
    <location>
        <position position="152"/>
    </location>
</feature>
<keyword evidence="7 15" id="KW-0521">NADP</keyword>
<feature type="site" description="Part of a proton relay during catalysis" evidence="16">
    <location>
        <position position="387"/>
    </location>
</feature>
<comment type="catalytic activity">
    <reaction evidence="15">
        <text>(S)-2,3,4,5-tetrahydrodipicolinate + NAD(+) + H2O = (2S,4S)-4-hydroxy-2,3,4,5-tetrahydrodipicolinate + NADH + H(+)</text>
        <dbReference type="Rhea" id="RHEA:35323"/>
        <dbReference type="ChEBI" id="CHEBI:15377"/>
        <dbReference type="ChEBI" id="CHEBI:15378"/>
        <dbReference type="ChEBI" id="CHEBI:16845"/>
        <dbReference type="ChEBI" id="CHEBI:57540"/>
        <dbReference type="ChEBI" id="CHEBI:57945"/>
        <dbReference type="ChEBI" id="CHEBI:67139"/>
        <dbReference type="EC" id="1.17.1.8"/>
    </reaction>
</comment>
<comment type="caution">
    <text evidence="16">Was originally thought to be a dihydrodipicolinate synthase (DHDPS), catalyzing the condensation of (S)-aspartate-beta-semialdehyde [(S)-ASA] and pyruvate to dihydrodipicolinate (DHDP). However, it was shown in E.coli that the product of the enzymatic reaction is not dihydrodipicolinate but in fact (4S)-4-hydroxy-2,3,4,5-tetrahydro-(2S)-dipicolinic acid (HTPA), and that the consecutive dehydration reaction leading to DHDP is not spontaneous but catalyzed by DapB.</text>
</comment>
<dbReference type="HAMAP" id="MF_00418">
    <property type="entry name" value="DapA"/>
    <property type="match status" value="1"/>
</dbReference>
<dbReference type="Pfam" id="PF01113">
    <property type="entry name" value="DapB_N"/>
    <property type="match status" value="1"/>
</dbReference>
<comment type="function">
    <text evidence="1 16">Catalyzes the condensation of (S)-aspartate-beta-semialdehyde [(S)-ASA] and pyruvate to 4-hydroxy-tetrahydrodipicolinate (HTPA).</text>
</comment>
<dbReference type="Pfam" id="PF05173">
    <property type="entry name" value="DapB_C"/>
    <property type="match status" value="1"/>
</dbReference>
<evidence type="ECO:0000313" key="20">
    <source>
        <dbReference type="Proteomes" id="UP000576480"/>
    </source>
</evidence>
<comment type="pathway">
    <text evidence="15">Amino-acid biosynthesis; L-lysine biosynthesis via DAP pathway; (S)-tetrahydrodipicolinate from L-aspartate: step 4/4.</text>
</comment>
<evidence type="ECO:0000256" key="9">
    <source>
        <dbReference type="ARBA" id="ARBA00023002"/>
    </source>
</evidence>
<feature type="active site" description="Proton donor/acceptor" evidence="16">
    <location>
        <position position="413"/>
    </location>
</feature>
<protein>
    <recommendedName>
        <fullName evidence="15 16">Multifunctional fusion protein</fullName>
    </recommendedName>
    <domain>
        <recommendedName>
            <fullName evidence="15">4-hydroxy-tetrahydrodipicolinate reductase</fullName>
            <shortName evidence="15">HTPA reductase</shortName>
            <ecNumber evidence="15">1.17.1.8</ecNumber>
        </recommendedName>
    </domain>
    <domain>
        <recommendedName>
            <fullName evidence="16">4-hydroxy-tetrahydrodipicolinate synthase</fullName>
            <shortName evidence="16">HTPA synthase</shortName>
            <ecNumber evidence="16">4.3.3.7</ecNumber>
        </recommendedName>
    </domain>
</protein>
<dbReference type="RefSeq" id="WP_176229824.1">
    <property type="nucleotide sequence ID" value="NZ_BLSB01000060.1"/>
</dbReference>
<evidence type="ECO:0000256" key="3">
    <source>
        <dbReference type="ARBA" id="ARBA00006642"/>
    </source>
</evidence>
<evidence type="ECO:0000256" key="14">
    <source>
        <dbReference type="ARBA" id="ARBA00047836"/>
    </source>
</evidence>
<keyword evidence="12 16" id="KW-0456">Lyase</keyword>
<dbReference type="EC" id="1.17.1.8" evidence="15"/>
<dbReference type="GO" id="GO:0051287">
    <property type="term" value="F:NAD binding"/>
    <property type="evidence" value="ECO:0007669"/>
    <property type="project" value="UniProtKB-UniRule"/>
</dbReference>
<dbReference type="GO" id="GO:0009089">
    <property type="term" value="P:lysine biosynthetic process via diaminopimelate"/>
    <property type="evidence" value="ECO:0007669"/>
    <property type="project" value="UniProtKB-UniRule"/>
</dbReference>
<keyword evidence="13 16" id="KW-0704">Schiff base</keyword>
<evidence type="ECO:0000256" key="15">
    <source>
        <dbReference type="HAMAP-Rule" id="MF_00102"/>
    </source>
</evidence>
<dbReference type="InterPro" id="IPR000846">
    <property type="entry name" value="DapB_N"/>
</dbReference>
<dbReference type="SUPFAM" id="SSF51569">
    <property type="entry name" value="Aldolase"/>
    <property type="match status" value="1"/>
</dbReference>
<feature type="active site" description="Proton donor" evidence="15">
    <location>
        <position position="156"/>
    </location>
</feature>
<feature type="active site" description="Schiff-base intermediate with substrate" evidence="16">
    <location>
        <position position="441"/>
    </location>
</feature>
<evidence type="ECO:0000259" key="18">
    <source>
        <dbReference type="Pfam" id="PF05173"/>
    </source>
</evidence>
<name>A0A6V8PSK1_9ACTN</name>
<dbReference type="InterPro" id="IPR002220">
    <property type="entry name" value="DapA-like"/>
</dbReference>
<dbReference type="InterPro" id="IPR023940">
    <property type="entry name" value="DHDPR_bac"/>
</dbReference>
<gene>
    <name evidence="15" type="primary">dapB</name>
    <name evidence="16" type="synonym">dapA</name>
    <name evidence="19" type="ORF">HKBW3S43_00965</name>
</gene>
<dbReference type="AlphaFoldDB" id="A0A6V8PSK1"/>
<keyword evidence="9 15" id="KW-0560">Oxidoreductase</keyword>
<dbReference type="PANTHER" id="PTHR12128:SF66">
    <property type="entry name" value="4-HYDROXY-2-OXOGLUTARATE ALDOLASE, MITOCHONDRIAL"/>
    <property type="match status" value="1"/>
</dbReference>
<dbReference type="GO" id="GO:0008840">
    <property type="term" value="F:4-hydroxy-tetrahydrodipicolinate synthase activity"/>
    <property type="evidence" value="ECO:0007669"/>
    <property type="project" value="UniProtKB-UniRule"/>
</dbReference>
<dbReference type="InterPro" id="IPR022663">
    <property type="entry name" value="DapB_C"/>
</dbReference>
<dbReference type="NCBIfam" id="TIGR00036">
    <property type="entry name" value="dapB"/>
    <property type="match status" value="1"/>
</dbReference>
<accession>A0A6V8PSK1</accession>
<dbReference type="CDD" id="cd00950">
    <property type="entry name" value="DHDPS"/>
    <property type="match status" value="1"/>
</dbReference>
<dbReference type="PRINTS" id="PR00146">
    <property type="entry name" value="DHPICSNTHASE"/>
</dbReference>
<evidence type="ECO:0000259" key="17">
    <source>
        <dbReference type="Pfam" id="PF01113"/>
    </source>
</evidence>
<feature type="domain" description="Dihydrodipicolinate reductase N-terminal" evidence="17">
    <location>
        <begin position="2"/>
        <end position="125"/>
    </location>
</feature>
<keyword evidence="10 15" id="KW-0520">NAD</keyword>
<dbReference type="InterPro" id="IPR020624">
    <property type="entry name" value="Schiff_base-form_aldolases_CS"/>
</dbReference>
<feature type="binding site" evidence="15">
    <location>
        <begin position="8"/>
        <end position="13"/>
    </location>
    <ligand>
        <name>NAD(+)</name>
        <dbReference type="ChEBI" id="CHEBI:57540"/>
    </ligand>
</feature>
<dbReference type="EC" id="4.3.3.7" evidence="16"/>
<dbReference type="SUPFAM" id="SSF55347">
    <property type="entry name" value="Glyceraldehyde-3-phosphate dehydrogenase-like, C-terminal domain"/>
    <property type="match status" value="1"/>
</dbReference>
<feature type="domain" description="Dihydrodipicolinate reductase C-terminal" evidence="18">
    <location>
        <begin position="128"/>
        <end position="262"/>
    </location>
</feature>
<dbReference type="Pfam" id="PF00701">
    <property type="entry name" value="DHDPS"/>
    <property type="match status" value="1"/>
</dbReference>
<evidence type="ECO:0000256" key="10">
    <source>
        <dbReference type="ARBA" id="ARBA00023027"/>
    </source>
</evidence>
<dbReference type="InterPro" id="IPR020625">
    <property type="entry name" value="Schiff_base-form_aldolases_AS"/>
</dbReference>
<evidence type="ECO:0000313" key="19">
    <source>
        <dbReference type="EMBL" id="GFP35173.1"/>
    </source>
</evidence>
<feature type="binding site" evidence="15">
    <location>
        <position position="37"/>
    </location>
    <ligand>
        <name>NAD(+)</name>
        <dbReference type="ChEBI" id="CHEBI:57540"/>
    </ligand>
</feature>
<feature type="binding site" evidence="15">
    <location>
        <position position="153"/>
    </location>
    <ligand>
        <name>(S)-2,3,4,5-tetrahydrodipicolinate</name>
        <dbReference type="ChEBI" id="CHEBI:16845"/>
    </ligand>
</feature>
<reference evidence="19 20" key="1">
    <citation type="journal article" date="2020" name="Front. Microbiol.">
        <title>Single-cell genomics of novel Actinobacteria with the Wood-Ljungdahl pathway discovered in a serpentinizing system.</title>
        <authorList>
            <person name="Merino N."/>
            <person name="Kawai M."/>
            <person name="Boyd E.S."/>
            <person name="Colman D.R."/>
            <person name="McGlynn S.E."/>
            <person name="Nealson K.H."/>
            <person name="Kurokawa K."/>
            <person name="Hongoh Y."/>
        </authorList>
    </citation>
    <scope>NUCLEOTIDE SEQUENCE [LARGE SCALE GENOMIC DNA]</scope>
    <source>
        <strain evidence="19 20">S43</strain>
    </source>
</reference>
<comment type="subcellular location">
    <subcellularLocation>
        <location evidence="15">Cytoplasm</location>
    </subcellularLocation>
</comment>
<dbReference type="NCBIfam" id="TIGR00674">
    <property type="entry name" value="dapA"/>
    <property type="match status" value="1"/>
</dbReference>
<organism evidence="19 20">
    <name type="scientific">Candidatus Hakubella thermalkaliphila</name>
    <dbReference type="NCBI Taxonomy" id="2754717"/>
    <lineage>
        <taxon>Bacteria</taxon>
        <taxon>Bacillati</taxon>
        <taxon>Actinomycetota</taxon>
        <taxon>Actinomycetota incertae sedis</taxon>
        <taxon>Candidatus Hakubellales</taxon>
        <taxon>Candidatus Hakubellaceae</taxon>
        <taxon>Candidatus Hakubella</taxon>
    </lineage>
</organism>
<feature type="binding site" evidence="16">
    <location>
        <position position="325"/>
    </location>
    <ligand>
        <name>pyruvate</name>
        <dbReference type="ChEBI" id="CHEBI:15361"/>
    </ligand>
</feature>
<feature type="binding site" evidence="16">
    <location>
        <position position="483"/>
    </location>
    <ligand>
        <name>pyruvate</name>
        <dbReference type="ChEBI" id="CHEBI:15361"/>
    </ligand>
</feature>
<dbReference type="UniPathway" id="UPA00034">
    <property type="reaction ID" value="UER00017"/>
</dbReference>
<dbReference type="GO" id="GO:0005829">
    <property type="term" value="C:cytosol"/>
    <property type="evidence" value="ECO:0007669"/>
    <property type="project" value="TreeGrafter"/>
</dbReference>
<feature type="binding site" evidence="15">
    <location>
        <begin position="122"/>
        <end position="125"/>
    </location>
    <ligand>
        <name>NAD(+)</name>
        <dbReference type="ChEBI" id="CHEBI:57540"/>
    </ligand>
</feature>
<dbReference type="FunFam" id="3.30.360.10:FF:000009">
    <property type="entry name" value="4-hydroxy-tetrahydrodipicolinate reductase"/>
    <property type="match status" value="1"/>
</dbReference>
<dbReference type="Gene3D" id="3.40.50.720">
    <property type="entry name" value="NAD(P)-binding Rossmann-like Domain"/>
    <property type="match status" value="1"/>
</dbReference>
<comment type="similarity">
    <text evidence="3 15">Belongs to the DapB family.</text>
</comment>
<feature type="site" description="Part of a proton relay during catalysis" evidence="16">
    <location>
        <position position="324"/>
    </location>
</feature>
<keyword evidence="5 15" id="KW-0963">Cytoplasm</keyword>
<comment type="catalytic activity">
    <reaction evidence="15">
        <text>(S)-2,3,4,5-tetrahydrodipicolinate + NADP(+) + H2O = (2S,4S)-4-hydroxy-2,3,4,5-tetrahydrodipicolinate + NADPH + H(+)</text>
        <dbReference type="Rhea" id="RHEA:35331"/>
        <dbReference type="ChEBI" id="CHEBI:15377"/>
        <dbReference type="ChEBI" id="CHEBI:15378"/>
        <dbReference type="ChEBI" id="CHEBI:16845"/>
        <dbReference type="ChEBI" id="CHEBI:57783"/>
        <dbReference type="ChEBI" id="CHEBI:58349"/>
        <dbReference type="ChEBI" id="CHEBI:67139"/>
        <dbReference type="EC" id="1.17.1.8"/>
    </reaction>
</comment>
<comment type="caution">
    <text evidence="19">The sequence shown here is derived from an EMBL/GenBank/DDBJ whole genome shotgun (WGS) entry which is preliminary data.</text>
</comment>
<keyword evidence="8 15" id="KW-0220">Diaminopimelate biosynthesis</keyword>
<proteinExistence type="inferred from homology"/>
<dbReference type="GO" id="GO:0016726">
    <property type="term" value="F:oxidoreductase activity, acting on CH or CH2 groups, NAD or NADP as acceptor"/>
    <property type="evidence" value="ECO:0007669"/>
    <property type="project" value="UniProtKB-UniRule"/>
</dbReference>
<dbReference type="GO" id="GO:0019877">
    <property type="term" value="P:diaminopimelate biosynthetic process"/>
    <property type="evidence" value="ECO:0007669"/>
    <property type="project" value="UniProtKB-UniRule"/>
</dbReference>
<dbReference type="SMART" id="SM01130">
    <property type="entry name" value="DHDPS"/>
    <property type="match status" value="1"/>
</dbReference>
<evidence type="ECO:0000256" key="6">
    <source>
        <dbReference type="ARBA" id="ARBA00022605"/>
    </source>
</evidence>
<evidence type="ECO:0000256" key="16">
    <source>
        <dbReference type="HAMAP-Rule" id="MF_00418"/>
    </source>
</evidence>
<dbReference type="PROSITE" id="PS00666">
    <property type="entry name" value="DHDPS_2"/>
    <property type="match status" value="1"/>
</dbReference>
<dbReference type="HAMAP" id="MF_00102">
    <property type="entry name" value="DapB"/>
    <property type="match status" value="1"/>
</dbReference>
<feature type="binding site" evidence="15">
    <location>
        <begin position="96"/>
        <end position="98"/>
    </location>
    <ligand>
        <name>NAD(+)</name>
        <dbReference type="ChEBI" id="CHEBI:57540"/>
    </ligand>
</feature>
<dbReference type="PROSITE" id="PS01298">
    <property type="entry name" value="DAPB"/>
    <property type="match status" value="1"/>
</dbReference>
<dbReference type="EMBL" id="BLSB01000060">
    <property type="protein sequence ID" value="GFP35173.1"/>
    <property type="molecule type" value="Genomic_DNA"/>
</dbReference>
<keyword evidence="11 15" id="KW-0457">Lysine biosynthesis</keyword>
<evidence type="ECO:0000256" key="2">
    <source>
        <dbReference type="ARBA" id="ARBA00005120"/>
    </source>
</evidence>
<dbReference type="PANTHER" id="PTHR12128">
    <property type="entry name" value="DIHYDRODIPICOLINATE SYNTHASE"/>
    <property type="match status" value="1"/>
</dbReference>
<feature type="binding site" evidence="15">
    <location>
        <position position="40"/>
    </location>
    <ligand>
        <name>NADP(+)</name>
        <dbReference type="ChEBI" id="CHEBI:58349"/>
    </ligand>
</feature>
<comment type="pathway">
    <text evidence="2 16">Amino-acid biosynthesis; L-lysine biosynthesis via DAP pathway; (S)-tetrahydrodipicolinate from L-aspartate: step 3/4.</text>
</comment>
<comment type="caution">
    <text evidence="15">Was originally thought to be a dihydrodipicolinate reductase (DHDPR), catalyzing the conversion of dihydrodipicolinate to tetrahydrodipicolinate. However, it was shown in E.coli that the substrate of the enzymatic reaction is not dihydrodipicolinate (DHDP) but in fact (2S,4S)-4-hydroxy-2,3,4,5-tetrahydrodipicolinic acid (HTPA), the product released by the DapA-catalyzed reaction.</text>
</comment>
<evidence type="ECO:0000256" key="7">
    <source>
        <dbReference type="ARBA" id="ARBA00022857"/>
    </source>
</evidence>
<dbReference type="InterPro" id="IPR022664">
    <property type="entry name" value="DapB_N_CS"/>
</dbReference>
<evidence type="ECO:0000256" key="12">
    <source>
        <dbReference type="ARBA" id="ARBA00023239"/>
    </source>
</evidence>
<evidence type="ECO:0000256" key="8">
    <source>
        <dbReference type="ARBA" id="ARBA00022915"/>
    </source>
</evidence>
<sequence length="571" mass="62853">MIKIVVVGASGKMGRTICRGILDEKDMELVGAVSLQEVGRDIGELVGFGLTGVEIVDSLDKLINMTPQVLIDFSHHSAVDKSVAWAVERGVHVIVGTTGLSQDQLRRYQELSLSSQSNIFIAPNMAIGAVLMMKLSQLASRYFEDCEIIELHHDQKADSPSGTALHTAELLQGIREKEGRTAQHEVEKVTCSRGGLYHNVHIHSIRLPGLVAHQEVIFGTKGQTLIIRHDSTDRGCYLPGLFRAVRSIQNRRGFTYGLDKLLDIGEGRFRPRRGKERQMKDWGRLITAMVTPFDQNLEVDWKTTRKLVRWLIEKGSDGVVVAGTTGESPTLSKEEKLELFQVVKEEAGDKLVVIAGTGSNSTRDSIALSKEAEKTGVDGIMLVTPYYNKPPQQGLYQHFKAVAEETSLPIILYNVPSRTARNIDADTVIRLAEVPNIVAIKEASSDFNQIGRIVKETPEDFLVYSGNDIDTLPILALGGVGVVSVASPLVGKEIKEMIQAFADNDLLKARDIHFRLMSIFNNLFLTTNPIPVKAAMKMAGLDVGPPRPPLVEATEKEKEVLRQTLAELALV</sequence>
<evidence type="ECO:0000256" key="5">
    <source>
        <dbReference type="ARBA" id="ARBA00022490"/>
    </source>
</evidence>